<dbReference type="GO" id="GO:0030288">
    <property type="term" value="C:outer membrane-bounded periplasmic space"/>
    <property type="evidence" value="ECO:0007669"/>
    <property type="project" value="TreeGrafter"/>
</dbReference>
<dbReference type="Proteomes" id="UP000199415">
    <property type="component" value="Unassembled WGS sequence"/>
</dbReference>
<protein>
    <submittedName>
        <fullName evidence="5">Iron(III) transport system substrate-binding protein</fullName>
    </submittedName>
</protein>
<feature type="chain" id="PRO_5011689558" evidence="4">
    <location>
        <begin position="24"/>
        <end position="341"/>
    </location>
</feature>
<dbReference type="InterPro" id="IPR006059">
    <property type="entry name" value="SBP"/>
</dbReference>
<keyword evidence="3" id="KW-0479">Metal-binding</keyword>
<dbReference type="SUPFAM" id="SSF53850">
    <property type="entry name" value="Periplasmic binding protein-like II"/>
    <property type="match status" value="1"/>
</dbReference>
<organism evidence="5 6">
    <name type="scientific">Limimonas halophila</name>
    <dbReference type="NCBI Taxonomy" id="1082479"/>
    <lineage>
        <taxon>Bacteria</taxon>
        <taxon>Pseudomonadati</taxon>
        <taxon>Pseudomonadota</taxon>
        <taxon>Alphaproteobacteria</taxon>
        <taxon>Rhodospirillales</taxon>
        <taxon>Rhodovibrionaceae</taxon>
        <taxon>Limimonas</taxon>
    </lineage>
</organism>
<sequence length="341" mass="36967">MATRAFRTVLATAALALSTSAVAAADGAVNIYSARHYPQDEKLFSEFTERTGIEVNTLSGGSDALIQRIKTEGRNTPADVLVTVDAGRLWRAEQAGILSNVNSERLSERLPASVRHPEGAWFGFSRRMRLIFYSKEHYDAPPVTTYEGLADDKLAGEVCIRSSGNVYNQSLLASLIAHHGAEKAETWAAGVVDNFAREPQGGDTDQIAGVAAGVCGVAVANHYYYLRMLEKNPDLAEKVGVIFPNQDGRGVHANVSGAAVVKHGPNRQNAVRFLAFLASDFAQRYFPAGNNEYPVVADAGITEDLEAFKELGSVKIDDVNVALYGEHQPQAQKIFDRVGWK</sequence>
<dbReference type="AlphaFoldDB" id="A0A1G7M401"/>
<feature type="binding site" evidence="3">
    <location>
        <position position="36"/>
    </location>
    <ligand>
        <name>Fe cation</name>
        <dbReference type="ChEBI" id="CHEBI:24875"/>
    </ligand>
</feature>
<proteinExistence type="inferred from homology"/>
<feature type="binding site" evidence="3">
    <location>
        <position position="223"/>
    </location>
    <ligand>
        <name>Fe cation</name>
        <dbReference type="ChEBI" id="CHEBI:24875"/>
    </ligand>
</feature>
<keyword evidence="3" id="KW-0408">Iron</keyword>
<keyword evidence="6" id="KW-1185">Reference proteome</keyword>
<dbReference type="InterPro" id="IPR026045">
    <property type="entry name" value="Ferric-bd"/>
</dbReference>
<evidence type="ECO:0000256" key="4">
    <source>
        <dbReference type="SAM" id="SignalP"/>
    </source>
</evidence>
<evidence type="ECO:0000313" key="6">
    <source>
        <dbReference type="Proteomes" id="UP000199415"/>
    </source>
</evidence>
<feature type="binding site" evidence="3">
    <location>
        <position position="224"/>
    </location>
    <ligand>
        <name>Fe cation</name>
        <dbReference type="ChEBI" id="CHEBI:24875"/>
    </ligand>
</feature>
<comment type="similarity">
    <text evidence="1">Belongs to the bacterial solute-binding protein 1 family.</text>
</comment>
<gene>
    <name evidence="5" type="ORF">SAMN05216241_101458</name>
</gene>
<dbReference type="PANTHER" id="PTHR30006:SF15">
    <property type="entry name" value="IRON-UTILIZATION PERIPLASMIC PROTEIN"/>
    <property type="match status" value="1"/>
</dbReference>
<dbReference type="Pfam" id="PF01547">
    <property type="entry name" value="SBP_bac_1"/>
    <property type="match status" value="1"/>
</dbReference>
<keyword evidence="2 4" id="KW-0732">Signal</keyword>
<dbReference type="PIRSF" id="PIRSF002825">
    <property type="entry name" value="CfbpA"/>
    <property type="match status" value="1"/>
</dbReference>
<dbReference type="Gene3D" id="3.40.190.10">
    <property type="entry name" value="Periplasmic binding protein-like II"/>
    <property type="match status" value="2"/>
</dbReference>
<evidence type="ECO:0000256" key="2">
    <source>
        <dbReference type="ARBA" id="ARBA00022729"/>
    </source>
</evidence>
<name>A0A1G7M401_9PROT</name>
<dbReference type="OrthoDB" id="9769567at2"/>
<evidence type="ECO:0000313" key="5">
    <source>
        <dbReference type="EMBL" id="SDF55910.1"/>
    </source>
</evidence>
<dbReference type="RefSeq" id="WP_090018476.1">
    <property type="nucleotide sequence ID" value="NZ_FNCE01000001.1"/>
</dbReference>
<dbReference type="STRING" id="1082479.SAMN05216241_101458"/>
<accession>A0A1G7M401</accession>
<evidence type="ECO:0000256" key="1">
    <source>
        <dbReference type="ARBA" id="ARBA00008520"/>
    </source>
</evidence>
<dbReference type="GO" id="GO:0046872">
    <property type="term" value="F:metal ion binding"/>
    <property type="evidence" value="ECO:0007669"/>
    <property type="project" value="UniProtKB-KW"/>
</dbReference>
<feature type="signal peptide" evidence="4">
    <location>
        <begin position="1"/>
        <end position="23"/>
    </location>
</feature>
<dbReference type="PANTHER" id="PTHR30006">
    <property type="entry name" value="THIAMINE-BINDING PERIPLASMIC PROTEIN-RELATED"/>
    <property type="match status" value="1"/>
</dbReference>
<dbReference type="EMBL" id="FNCE01000001">
    <property type="protein sequence ID" value="SDF55910.1"/>
    <property type="molecule type" value="Genomic_DNA"/>
</dbReference>
<evidence type="ECO:0000256" key="3">
    <source>
        <dbReference type="PIRSR" id="PIRSR002825-1"/>
    </source>
</evidence>
<reference evidence="5 6" key="1">
    <citation type="submission" date="2016-10" db="EMBL/GenBank/DDBJ databases">
        <authorList>
            <person name="de Groot N.N."/>
        </authorList>
    </citation>
    <scope>NUCLEOTIDE SEQUENCE [LARGE SCALE GENOMIC DNA]</scope>
    <source>
        <strain evidence="5 6">DSM 25584</strain>
    </source>
</reference>